<evidence type="ECO:0000256" key="3">
    <source>
        <dbReference type="ARBA" id="ARBA00022801"/>
    </source>
</evidence>
<organism evidence="7 8">
    <name type="scientific">Candidatus Lloydbacteria bacterium RIFOXYC12_FULL_46_25</name>
    <dbReference type="NCBI Taxonomy" id="1798670"/>
    <lineage>
        <taxon>Bacteria</taxon>
        <taxon>Candidatus Lloydiibacteriota</taxon>
    </lineage>
</organism>
<feature type="domain" description="dUTPase-like" evidence="6">
    <location>
        <begin position="11"/>
        <end position="140"/>
    </location>
</feature>
<comment type="similarity">
    <text evidence="1">Belongs to the dUTPase family.</text>
</comment>
<evidence type="ECO:0000313" key="8">
    <source>
        <dbReference type="Proteomes" id="UP000178106"/>
    </source>
</evidence>
<evidence type="ECO:0000313" key="7">
    <source>
        <dbReference type="EMBL" id="OGZ17198.1"/>
    </source>
</evidence>
<name>A0A1G2DWE7_9BACT</name>
<dbReference type="CDD" id="cd07557">
    <property type="entry name" value="trimeric_dUTPase"/>
    <property type="match status" value="1"/>
</dbReference>
<dbReference type="PANTHER" id="PTHR11241:SF0">
    <property type="entry name" value="DEOXYURIDINE 5'-TRIPHOSPHATE NUCLEOTIDOHYDROLASE"/>
    <property type="match status" value="1"/>
</dbReference>
<dbReference type="Pfam" id="PF00692">
    <property type="entry name" value="dUTPase"/>
    <property type="match status" value="1"/>
</dbReference>
<sequence length="144" mass="15743">MNIPIKRFDKNLPLPEYKTAGAAGFDLCARVSEAIPAHSIAYIPLNVAIAPPEGYFVLLSARSSLHKKGLMPANGVGIIDRDYSGNEDEYTAALYNYTDHEVKVEAGDRLMQGVFIPCMQVMWEEVDDLGNKSRGGFGTTGHHS</sequence>
<dbReference type="AlphaFoldDB" id="A0A1G2DWE7"/>
<proteinExistence type="inferred from homology"/>
<keyword evidence="4" id="KW-0546">Nucleotide metabolism</keyword>
<dbReference type="InterPro" id="IPR033704">
    <property type="entry name" value="dUTPase_trimeric"/>
</dbReference>
<evidence type="ECO:0000256" key="1">
    <source>
        <dbReference type="ARBA" id="ARBA00006581"/>
    </source>
</evidence>
<reference evidence="7 8" key="1">
    <citation type="journal article" date="2016" name="Nat. Commun.">
        <title>Thousands of microbial genomes shed light on interconnected biogeochemical processes in an aquifer system.</title>
        <authorList>
            <person name="Anantharaman K."/>
            <person name="Brown C.T."/>
            <person name="Hug L.A."/>
            <person name="Sharon I."/>
            <person name="Castelle C.J."/>
            <person name="Probst A.J."/>
            <person name="Thomas B.C."/>
            <person name="Singh A."/>
            <person name="Wilkins M.J."/>
            <person name="Karaoz U."/>
            <person name="Brodie E.L."/>
            <person name="Williams K.H."/>
            <person name="Hubbard S.S."/>
            <person name="Banfield J.F."/>
        </authorList>
    </citation>
    <scope>NUCLEOTIDE SEQUENCE [LARGE SCALE GENOMIC DNA]</scope>
</reference>
<accession>A0A1G2DWE7</accession>
<evidence type="ECO:0000256" key="4">
    <source>
        <dbReference type="ARBA" id="ARBA00023080"/>
    </source>
</evidence>
<dbReference type="NCBIfam" id="TIGR00576">
    <property type="entry name" value="dut"/>
    <property type="match status" value="1"/>
</dbReference>
<dbReference type="PANTHER" id="PTHR11241">
    <property type="entry name" value="DEOXYURIDINE 5'-TRIPHOSPHATE NUCLEOTIDOHYDROLASE"/>
    <property type="match status" value="1"/>
</dbReference>
<gene>
    <name evidence="7" type="ORF">A2494_03225</name>
</gene>
<dbReference type="SUPFAM" id="SSF51283">
    <property type="entry name" value="dUTPase-like"/>
    <property type="match status" value="1"/>
</dbReference>
<evidence type="ECO:0000256" key="2">
    <source>
        <dbReference type="ARBA" id="ARBA00012379"/>
    </source>
</evidence>
<comment type="catalytic activity">
    <reaction evidence="5">
        <text>dUTP + H2O = dUMP + diphosphate + H(+)</text>
        <dbReference type="Rhea" id="RHEA:10248"/>
        <dbReference type="ChEBI" id="CHEBI:15377"/>
        <dbReference type="ChEBI" id="CHEBI:15378"/>
        <dbReference type="ChEBI" id="CHEBI:33019"/>
        <dbReference type="ChEBI" id="CHEBI:61555"/>
        <dbReference type="ChEBI" id="CHEBI:246422"/>
        <dbReference type="EC" id="3.6.1.23"/>
    </reaction>
</comment>
<dbReference type="GO" id="GO:0004170">
    <property type="term" value="F:dUTP diphosphatase activity"/>
    <property type="evidence" value="ECO:0007669"/>
    <property type="project" value="UniProtKB-EC"/>
</dbReference>
<dbReference type="InterPro" id="IPR029054">
    <property type="entry name" value="dUTPase-like"/>
</dbReference>
<protein>
    <recommendedName>
        <fullName evidence="2">dUTP diphosphatase</fullName>
        <ecNumber evidence="2">3.6.1.23</ecNumber>
    </recommendedName>
</protein>
<dbReference type="InterPro" id="IPR036157">
    <property type="entry name" value="dUTPase-like_sf"/>
</dbReference>
<dbReference type="EC" id="3.6.1.23" evidence="2"/>
<dbReference type="Gene3D" id="2.70.40.10">
    <property type="match status" value="1"/>
</dbReference>
<dbReference type="GO" id="GO:0006226">
    <property type="term" value="P:dUMP biosynthetic process"/>
    <property type="evidence" value="ECO:0007669"/>
    <property type="project" value="InterPro"/>
</dbReference>
<evidence type="ECO:0000256" key="5">
    <source>
        <dbReference type="ARBA" id="ARBA00047686"/>
    </source>
</evidence>
<comment type="caution">
    <text evidence="7">The sequence shown here is derived from an EMBL/GenBank/DDBJ whole genome shotgun (WGS) entry which is preliminary data.</text>
</comment>
<dbReference type="Proteomes" id="UP000178106">
    <property type="component" value="Unassembled WGS sequence"/>
</dbReference>
<dbReference type="InterPro" id="IPR008181">
    <property type="entry name" value="dUTPase"/>
</dbReference>
<dbReference type="EMBL" id="MHLU01000147">
    <property type="protein sequence ID" value="OGZ17198.1"/>
    <property type="molecule type" value="Genomic_DNA"/>
</dbReference>
<dbReference type="GO" id="GO:0000287">
    <property type="term" value="F:magnesium ion binding"/>
    <property type="evidence" value="ECO:0007669"/>
    <property type="project" value="InterPro"/>
</dbReference>
<evidence type="ECO:0000259" key="6">
    <source>
        <dbReference type="Pfam" id="PF00692"/>
    </source>
</evidence>
<dbReference type="GO" id="GO:0046081">
    <property type="term" value="P:dUTP catabolic process"/>
    <property type="evidence" value="ECO:0007669"/>
    <property type="project" value="InterPro"/>
</dbReference>
<keyword evidence="3" id="KW-0378">Hydrolase</keyword>